<protein>
    <submittedName>
        <fullName evidence="1">Uncharacterized protein</fullName>
    </submittedName>
</protein>
<organism evidence="1 2">
    <name type="scientific">Undibacterium oligocarboniphilum</name>
    <dbReference type="NCBI Taxonomy" id="666702"/>
    <lineage>
        <taxon>Bacteria</taxon>
        <taxon>Pseudomonadati</taxon>
        <taxon>Pseudomonadota</taxon>
        <taxon>Betaproteobacteria</taxon>
        <taxon>Burkholderiales</taxon>
        <taxon>Oxalobacteraceae</taxon>
        <taxon>Undibacterium</taxon>
    </lineage>
</organism>
<evidence type="ECO:0000313" key="2">
    <source>
        <dbReference type="Proteomes" id="UP000588051"/>
    </source>
</evidence>
<sequence length="111" mass="11835">MSIALVFASSSVFAQDKVLSVVTLKTGGVTVGLPKTKTEEGLICQSYVSDVKRERDGAMTLKVSKFCGKPVVSQDSFGNEQIYPAGLLSVQDVTVDGIVVQMLITKSDSME</sequence>
<dbReference type="Proteomes" id="UP000588051">
    <property type="component" value="Unassembled WGS sequence"/>
</dbReference>
<dbReference type="RefSeq" id="WP_176805099.1">
    <property type="nucleotide sequence ID" value="NZ_JABXYJ010000014.1"/>
</dbReference>
<proteinExistence type="predicted"/>
<accession>A0A850QP22</accession>
<dbReference type="EMBL" id="JABXYJ010000014">
    <property type="protein sequence ID" value="NVO79425.1"/>
    <property type="molecule type" value="Genomic_DNA"/>
</dbReference>
<reference evidence="1 2" key="1">
    <citation type="submission" date="2020-06" db="EMBL/GenBank/DDBJ databases">
        <authorList>
            <person name="Qiu C."/>
            <person name="Liu Z."/>
        </authorList>
    </citation>
    <scope>NUCLEOTIDE SEQUENCE [LARGE SCALE GENOMIC DNA]</scope>
    <source>
        <strain evidence="1 2">EM 1</strain>
    </source>
</reference>
<dbReference type="AlphaFoldDB" id="A0A850QP22"/>
<name>A0A850QP22_9BURK</name>
<keyword evidence="2" id="KW-1185">Reference proteome</keyword>
<comment type="caution">
    <text evidence="1">The sequence shown here is derived from an EMBL/GenBank/DDBJ whole genome shotgun (WGS) entry which is preliminary data.</text>
</comment>
<evidence type="ECO:0000313" key="1">
    <source>
        <dbReference type="EMBL" id="NVO79425.1"/>
    </source>
</evidence>
<gene>
    <name evidence="1" type="ORF">HV832_16520</name>
</gene>